<dbReference type="GO" id="GO:0005737">
    <property type="term" value="C:cytoplasm"/>
    <property type="evidence" value="ECO:0007669"/>
    <property type="project" value="UniProtKB-SubCell"/>
</dbReference>
<dbReference type="CDD" id="cd00063">
    <property type="entry name" value="FN3"/>
    <property type="match status" value="2"/>
</dbReference>
<keyword evidence="6" id="KW-0732">Signal</keyword>
<evidence type="ECO:0000256" key="2">
    <source>
        <dbReference type="ARBA" id="ARBA00004496"/>
    </source>
</evidence>
<evidence type="ECO:0000256" key="5">
    <source>
        <dbReference type="ARBA" id="ARBA00023273"/>
    </source>
</evidence>
<dbReference type="InterPro" id="IPR013783">
    <property type="entry name" value="Ig-like_fold"/>
</dbReference>
<protein>
    <recommendedName>
        <fullName evidence="7">Fibronectin type-III domain-containing protein</fullName>
    </recommendedName>
</protein>
<sequence>MLNSGRKSYWLRFLLILGLTCAAAPAQQSQDKAVRISATLLNTPDGIQLDWLAPSSPSYNITHQKIWRRQPGQPWGEEYDTLATSDLTYTDLNVVPGQRYEYRIIRLFSNGPLFSAGYIESGIKIKEVDRRGSVILLVRDTAAAALPTELTQLQKDLAGDGWHVIREDVAASATVTDVKAVISGHYNNPATPDVKSVFLFGRIPVPYSGDIVPDGHTSNHQGAWPADVFYAELDGTWTDTTVDTSIGPARIQNNPGDGKYDQSFLPSNTELEIGRVDFNAMTQFPNAGTSETDLLQRYLQKNHDYRHLQGNYTSVPRRGLVDDNFGYFGGEAFASNAWRNFTTFFGNANITSADWFSTLDTDTYLWAYGCGGGSYTSAGGIGNSAQFGSTDSKAVFCMLFGSYFGDWDSTNNFLRAPLAGTVNGLGLANMWAGRPHWHLHTMATGRTLGYGARVTQNNTGDYITGAGAGMVHVALMGDPTLRLFPVIPASTLTSTSTDGSVELNWTASTDTNIEGYAVYRGQSGADLTGEFTRLNAELVTGTSYTDLSGVPGTTYTYMVRAVKLETSASASYLNSSQGIFHTAAPSAVTGPEVNVTGLDQPIQSGSTGTLSSNGSHFGEGEINVYSQLHTFTIHNNGTSALTLSGAPVSISGAAAGDFTVTQPASTVIAAGGSETFTIEFDPTVVGPRVATVSFTSDDADEGSFTFAISGTGLENTPDIDVPTTSFSTTLASGATGSKNLTISNNGLGALDYSIISKYVHRDSDHASGPTYEWQDISSLGTEITSWSGSGAPTDNGGSASIPIGFSFPYFDSSHSSLVVSTEGFIIFGPWVNAPSNSPSLPNLGAPANMVAVYWDDLDLRSSFDPVDQGRVYYLQTDPDTFIIQYEGVYQFSESPLVSDDRLSCQIILKSSGEFILQYKEVPTSTHYTVGLQNDELNDGLTVAANSSYLSNEMAVRILPPAIQSGWITPTPNSGTVAPSGSDIVTLAVEPAALPFGSYFAQLLVNSNDPDTPMENITLDLTGGTNRAEIHLTGNNLIIPFGDTKAHLSNHTDLGELDLGAPAASNTITISNTGTADLTTGTITVTGSDFSVTQPATTVLSAGNSTTFQVTFPSGKPEGVYTATVTVPSDDANEASYTFAVSASQLGSLETWRKTHFGDSGNTGTGANDQDPDMDGIPNLAEYALGGIPTAFDSLTTGPQVTIDGNDRSVLTFDRTPALTDVDIIVQASSDLSVWDDIASSTAGAATVATGAHAVNESGVSPVKVTVTDTVIPPSKRFLRLKVTEN</sequence>
<evidence type="ECO:0000259" key="7">
    <source>
        <dbReference type="PROSITE" id="PS50853"/>
    </source>
</evidence>
<evidence type="ECO:0000256" key="6">
    <source>
        <dbReference type="SAM" id="SignalP"/>
    </source>
</evidence>
<evidence type="ECO:0000256" key="4">
    <source>
        <dbReference type="ARBA" id="ARBA00023069"/>
    </source>
</evidence>
<keyword evidence="3" id="KW-0963">Cytoplasm</keyword>
<proteinExistence type="predicted"/>
<dbReference type="Pfam" id="PF22544">
    <property type="entry name" value="HYDIN_VesB_CFA65-like_Ig"/>
    <property type="match status" value="2"/>
</dbReference>
<gene>
    <name evidence="8" type="ORF">NT6N_38340</name>
</gene>
<feature type="chain" id="PRO_5043366894" description="Fibronectin type-III domain-containing protein" evidence="6">
    <location>
        <begin position="27"/>
        <end position="1285"/>
    </location>
</feature>
<accession>A0AAT9FSC9</accession>
<dbReference type="Gene3D" id="2.60.40.10">
    <property type="entry name" value="Immunoglobulins"/>
    <property type="match status" value="5"/>
</dbReference>
<reference evidence="8" key="1">
    <citation type="submission" date="2024-07" db="EMBL/GenBank/DDBJ databases">
        <title>Complete genome sequence of Verrucomicrobiaceae bacterium NT6N.</title>
        <authorList>
            <person name="Huang C."/>
            <person name="Takami H."/>
            <person name="Hamasaki K."/>
        </authorList>
    </citation>
    <scope>NUCLEOTIDE SEQUENCE</scope>
    <source>
        <strain evidence="8">NT6N</strain>
    </source>
</reference>
<dbReference type="InterPro" id="IPR036116">
    <property type="entry name" value="FN3_sf"/>
</dbReference>
<dbReference type="KEGG" id="osu:NT6N_38340"/>
<organism evidence="8">
    <name type="scientific">Oceaniferula spumae</name>
    <dbReference type="NCBI Taxonomy" id="2979115"/>
    <lineage>
        <taxon>Bacteria</taxon>
        <taxon>Pseudomonadati</taxon>
        <taxon>Verrucomicrobiota</taxon>
        <taxon>Verrucomicrobiia</taxon>
        <taxon>Verrucomicrobiales</taxon>
        <taxon>Verrucomicrobiaceae</taxon>
        <taxon>Oceaniferula</taxon>
    </lineage>
</organism>
<dbReference type="EMBL" id="AP026866">
    <property type="protein sequence ID" value="BDS08794.1"/>
    <property type="molecule type" value="Genomic_DNA"/>
</dbReference>
<name>A0AAT9FSC9_9BACT</name>
<dbReference type="SUPFAM" id="SSF49265">
    <property type="entry name" value="Fibronectin type III"/>
    <property type="match status" value="2"/>
</dbReference>
<evidence type="ECO:0000256" key="3">
    <source>
        <dbReference type="ARBA" id="ARBA00022490"/>
    </source>
</evidence>
<feature type="signal peptide" evidence="6">
    <location>
        <begin position="1"/>
        <end position="26"/>
    </location>
</feature>
<dbReference type="InterPro" id="IPR003961">
    <property type="entry name" value="FN3_dom"/>
</dbReference>
<keyword evidence="4" id="KW-0969">Cilium</keyword>
<dbReference type="PROSITE" id="PS50853">
    <property type="entry name" value="FN3"/>
    <property type="match status" value="2"/>
</dbReference>
<dbReference type="SMART" id="SM00060">
    <property type="entry name" value="FN3"/>
    <property type="match status" value="2"/>
</dbReference>
<evidence type="ECO:0000256" key="1">
    <source>
        <dbReference type="ARBA" id="ARBA00004138"/>
    </source>
</evidence>
<evidence type="ECO:0000313" key="8">
    <source>
        <dbReference type="EMBL" id="BDS08794.1"/>
    </source>
</evidence>
<feature type="domain" description="Fibronectin type-III" evidence="7">
    <location>
        <begin position="32"/>
        <end position="128"/>
    </location>
</feature>
<keyword evidence="5" id="KW-0966">Cell projection</keyword>
<dbReference type="NCBIfam" id="NF012200">
    <property type="entry name" value="choice_anch_D"/>
    <property type="match status" value="2"/>
</dbReference>
<comment type="subcellular location">
    <subcellularLocation>
        <location evidence="1">Cell projection</location>
        <location evidence="1">Cilium</location>
    </subcellularLocation>
    <subcellularLocation>
        <location evidence="2">Cytoplasm</location>
    </subcellularLocation>
</comment>
<dbReference type="InterPro" id="IPR053879">
    <property type="entry name" value="HYDIN_VesB_CFA65-like_Ig"/>
</dbReference>
<feature type="domain" description="Fibronectin type-III" evidence="7">
    <location>
        <begin position="485"/>
        <end position="585"/>
    </location>
</feature>